<feature type="compositionally biased region" description="Basic residues" evidence="1">
    <location>
        <begin position="84"/>
        <end position="94"/>
    </location>
</feature>
<comment type="caution">
    <text evidence="2">The sequence shown here is derived from an EMBL/GenBank/DDBJ whole genome shotgun (WGS) entry which is preliminary data.</text>
</comment>
<feature type="compositionally biased region" description="Basic residues" evidence="1">
    <location>
        <begin position="44"/>
        <end position="59"/>
    </location>
</feature>
<dbReference type="Proteomes" id="UP000321518">
    <property type="component" value="Unassembled WGS sequence"/>
</dbReference>
<dbReference type="OrthoDB" id="2526286at2759"/>
<accession>A0A511KN79</accession>
<feature type="compositionally biased region" description="Basic and acidic residues" evidence="1">
    <location>
        <begin position="1"/>
        <end position="16"/>
    </location>
</feature>
<evidence type="ECO:0000313" key="3">
    <source>
        <dbReference type="Proteomes" id="UP000321518"/>
    </source>
</evidence>
<feature type="compositionally biased region" description="Basic and acidic residues" evidence="1">
    <location>
        <begin position="65"/>
        <end position="83"/>
    </location>
</feature>
<reference evidence="2 3" key="1">
    <citation type="submission" date="2019-07" db="EMBL/GenBank/DDBJ databases">
        <title>Rhodotorula toruloides NBRC10032 genome sequencing.</title>
        <authorList>
            <person name="Shida Y."/>
            <person name="Takaku H."/>
            <person name="Ogasawara W."/>
            <person name="Mori K."/>
        </authorList>
    </citation>
    <scope>NUCLEOTIDE SEQUENCE [LARGE SCALE GENOMIC DNA]</scope>
    <source>
        <strain evidence="2 3">NBRC10032</strain>
    </source>
</reference>
<name>A0A511KN79_RHOTO</name>
<dbReference type="EMBL" id="BJWK01000013">
    <property type="protein sequence ID" value="GEM10974.1"/>
    <property type="molecule type" value="Genomic_DNA"/>
</dbReference>
<sequence length="94" mass="10509">MAPKGDRQARREEPLPEVKLPSAPKEPSLATTQPHVAPAQATKPKTKRAKSSASNKRKQAQVEAALERAGKLEKRKTDVGNKKDMKKKMRQLWN</sequence>
<evidence type="ECO:0000256" key="1">
    <source>
        <dbReference type="SAM" id="MobiDB-lite"/>
    </source>
</evidence>
<feature type="region of interest" description="Disordered" evidence="1">
    <location>
        <begin position="1"/>
        <end position="94"/>
    </location>
</feature>
<dbReference type="AlphaFoldDB" id="A0A511KN79"/>
<organism evidence="2 3">
    <name type="scientific">Rhodotorula toruloides</name>
    <name type="common">Yeast</name>
    <name type="synonym">Rhodosporidium toruloides</name>
    <dbReference type="NCBI Taxonomy" id="5286"/>
    <lineage>
        <taxon>Eukaryota</taxon>
        <taxon>Fungi</taxon>
        <taxon>Dikarya</taxon>
        <taxon>Basidiomycota</taxon>
        <taxon>Pucciniomycotina</taxon>
        <taxon>Microbotryomycetes</taxon>
        <taxon>Sporidiobolales</taxon>
        <taxon>Sporidiobolaceae</taxon>
        <taxon>Rhodotorula</taxon>
    </lineage>
</organism>
<proteinExistence type="predicted"/>
<protein>
    <submittedName>
        <fullName evidence="2">Uncharacterized protein</fullName>
    </submittedName>
</protein>
<gene>
    <name evidence="2" type="ORF">Rt10032_c13g4991</name>
</gene>
<evidence type="ECO:0000313" key="2">
    <source>
        <dbReference type="EMBL" id="GEM10974.1"/>
    </source>
</evidence>